<comment type="caution">
    <text evidence="1">The sequence shown here is derived from an EMBL/GenBank/DDBJ whole genome shotgun (WGS) entry which is preliminary data.</text>
</comment>
<gene>
    <name evidence="1" type="primary">Acey_s0483.g2301</name>
    <name evidence="1" type="ORF">Y032_0483g2301</name>
</gene>
<keyword evidence="2" id="KW-1185">Reference proteome</keyword>
<evidence type="ECO:0000313" key="2">
    <source>
        <dbReference type="Proteomes" id="UP000024635"/>
    </source>
</evidence>
<name>A0A016WV76_9BILA</name>
<dbReference type="Proteomes" id="UP000024635">
    <property type="component" value="Unassembled WGS sequence"/>
</dbReference>
<dbReference type="EMBL" id="JARK01000083">
    <property type="protein sequence ID" value="EYC43719.1"/>
    <property type="molecule type" value="Genomic_DNA"/>
</dbReference>
<protein>
    <submittedName>
        <fullName evidence="1">Uncharacterized protein</fullName>
    </submittedName>
</protein>
<evidence type="ECO:0000313" key="1">
    <source>
        <dbReference type="EMBL" id="EYC43719.1"/>
    </source>
</evidence>
<reference evidence="2" key="1">
    <citation type="journal article" date="2015" name="Nat. Genet.">
        <title>The genome and transcriptome of the zoonotic hookworm Ancylostoma ceylanicum identify infection-specific gene families.</title>
        <authorList>
            <person name="Schwarz E.M."/>
            <person name="Hu Y."/>
            <person name="Antoshechkin I."/>
            <person name="Miller M.M."/>
            <person name="Sternberg P.W."/>
            <person name="Aroian R.V."/>
        </authorList>
    </citation>
    <scope>NUCLEOTIDE SEQUENCE</scope>
    <source>
        <strain evidence="2">HY135</strain>
    </source>
</reference>
<proteinExistence type="predicted"/>
<organism evidence="1 2">
    <name type="scientific">Ancylostoma ceylanicum</name>
    <dbReference type="NCBI Taxonomy" id="53326"/>
    <lineage>
        <taxon>Eukaryota</taxon>
        <taxon>Metazoa</taxon>
        <taxon>Ecdysozoa</taxon>
        <taxon>Nematoda</taxon>
        <taxon>Chromadorea</taxon>
        <taxon>Rhabditida</taxon>
        <taxon>Rhabditina</taxon>
        <taxon>Rhabditomorpha</taxon>
        <taxon>Strongyloidea</taxon>
        <taxon>Ancylostomatidae</taxon>
        <taxon>Ancylostomatinae</taxon>
        <taxon>Ancylostoma</taxon>
    </lineage>
</organism>
<sequence length="66" mass="7541">MQRRKNSYRVGPRARAVEHGSYLCKSTCVPPDTPCQKRKVVNVLIFPRGFIPLPLEMDLVENLLTT</sequence>
<accession>A0A016WV76</accession>
<dbReference type="AlphaFoldDB" id="A0A016WV76"/>